<reference evidence="1" key="1">
    <citation type="submission" date="2021-03" db="EMBL/GenBank/DDBJ databases">
        <authorList>
            <person name="Tagirdzhanova G."/>
        </authorList>
    </citation>
    <scope>NUCLEOTIDE SEQUENCE</scope>
</reference>
<evidence type="ECO:0000313" key="2">
    <source>
        <dbReference type="Proteomes" id="UP000664203"/>
    </source>
</evidence>
<comment type="caution">
    <text evidence="1">The sequence shown here is derived from an EMBL/GenBank/DDBJ whole genome shotgun (WGS) entry which is preliminary data.</text>
</comment>
<organism evidence="1 2">
    <name type="scientific">Alectoria fallacina</name>
    <dbReference type="NCBI Taxonomy" id="1903189"/>
    <lineage>
        <taxon>Eukaryota</taxon>
        <taxon>Fungi</taxon>
        <taxon>Dikarya</taxon>
        <taxon>Ascomycota</taxon>
        <taxon>Pezizomycotina</taxon>
        <taxon>Lecanoromycetes</taxon>
        <taxon>OSLEUM clade</taxon>
        <taxon>Lecanoromycetidae</taxon>
        <taxon>Lecanorales</taxon>
        <taxon>Lecanorineae</taxon>
        <taxon>Parmeliaceae</taxon>
        <taxon>Alectoria</taxon>
    </lineage>
</organism>
<gene>
    <name evidence="1" type="ORF">ALECFALPRED_002047</name>
</gene>
<dbReference type="AlphaFoldDB" id="A0A8H3IKI4"/>
<dbReference type="Proteomes" id="UP000664203">
    <property type="component" value="Unassembled WGS sequence"/>
</dbReference>
<protein>
    <submittedName>
        <fullName evidence="1">Uncharacterized protein</fullName>
    </submittedName>
</protein>
<sequence length="93" mass="10629">MVRKLDGTIGHQYVLWFEIPVIDANGVTEVNSVQNLEKSIFGHEIIAQVMALFRDAGEQITFRAEFEDHKGTVTGIHYLNERDHVRMMAGRMV</sequence>
<evidence type="ECO:0000313" key="1">
    <source>
        <dbReference type="EMBL" id="CAF9922238.1"/>
    </source>
</evidence>
<proteinExistence type="predicted"/>
<name>A0A8H3IKI4_9LECA</name>
<dbReference type="EMBL" id="CAJPDR010000153">
    <property type="protein sequence ID" value="CAF9922238.1"/>
    <property type="molecule type" value="Genomic_DNA"/>
</dbReference>
<keyword evidence="2" id="KW-1185">Reference proteome</keyword>
<accession>A0A8H3IKI4</accession>